<proteinExistence type="predicted"/>
<evidence type="ECO:0000313" key="1">
    <source>
        <dbReference type="EMBL" id="MBN3555848.1"/>
    </source>
</evidence>
<accession>A0ABS2ZSJ5</accession>
<dbReference type="RefSeq" id="WP_205726630.1">
    <property type="nucleotide sequence ID" value="NZ_JAFHKR010000039.1"/>
</dbReference>
<sequence>MLCCSKNEMKLEADVDTDPIWCNQCNCNLELDNMPLSLELKEEVQNWAMQYGKWIDWHNDRLCENGLELEAEHNQFGQTLSDKLQRELGDAYKVHFSPSLSASHYMNENSRF</sequence>
<organism evidence="1 2">
    <name type="scientific">Fictibacillus nanhaiensis</name>
    <dbReference type="NCBI Taxonomy" id="742169"/>
    <lineage>
        <taxon>Bacteria</taxon>
        <taxon>Bacillati</taxon>
        <taxon>Bacillota</taxon>
        <taxon>Bacilli</taxon>
        <taxon>Bacillales</taxon>
        <taxon>Fictibacillaceae</taxon>
        <taxon>Fictibacillus</taxon>
    </lineage>
</organism>
<reference evidence="1 2" key="1">
    <citation type="submission" date="2021-01" db="EMBL/GenBank/DDBJ databases">
        <title>Genome Sequencing of Type Strains.</title>
        <authorList>
            <person name="Lemaire J.F."/>
            <person name="Inderbitzin P."/>
            <person name="Collins S.B."/>
            <person name="Wespe N."/>
            <person name="Knight-Connoni V."/>
        </authorList>
    </citation>
    <scope>NUCLEOTIDE SEQUENCE [LARGE SCALE GENOMIC DNA]</scope>
    <source>
        <strain evidence="1 2">DSM 23009</strain>
    </source>
</reference>
<name>A0ABS2ZSJ5_9BACL</name>
<protein>
    <recommendedName>
        <fullName evidence="3">Cysteine-rich CPCC domain-containing protein</fullName>
    </recommendedName>
</protein>
<gene>
    <name evidence="1" type="ORF">JYA63_16340</name>
</gene>
<keyword evidence="2" id="KW-1185">Reference proteome</keyword>
<dbReference type="EMBL" id="JAFHKR010000039">
    <property type="protein sequence ID" value="MBN3555848.1"/>
    <property type="molecule type" value="Genomic_DNA"/>
</dbReference>
<evidence type="ECO:0008006" key="3">
    <source>
        <dbReference type="Google" id="ProtNLM"/>
    </source>
</evidence>
<comment type="caution">
    <text evidence="1">The sequence shown here is derived from an EMBL/GenBank/DDBJ whole genome shotgun (WGS) entry which is preliminary data.</text>
</comment>
<evidence type="ECO:0000313" key="2">
    <source>
        <dbReference type="Proteomes" id="UP001296923"/>
    </source>
</evidence>
<dbReference type="Proteomes" id="UP001296923">
    <property type="component" value="Unassembled WGS sequence"/>
</dbReference>